<dbReference type="AlphaFoldDB" id="A0AAE0SF99"/>
<dbReference type="SMART" id="SM00543">
    <property type="entry name" value="MIF4G"/>
    <property type="match status" value="1"/>
</dbReference>
<evidence type="ECO:0000256" key="3">
    <source>
        <dbReference type="ARBA" id="ARBA00022845"/>
    </source>
</evidence>
<comment type="caution">
    <text evidence="6">The sequence shown here is derived from an EMBL/GenBank/DDBJ whole genome shotgun (WGS) entry which is preliminary data.</text>
</comment>
<dbReference type="InterPro" id="IPR016024">
    <property type="entry name" value="ARM-type_fold"/>
</dbReference>
<dbReference type="InterPro" id="IPR051367">
    <property type="entry name" value="mRNA_TranslReg/HistoneTransl"/>
</dbReference>
<dbReference type="Gene3D" id="1.25.40.180">
    <property type="match status" value="1"/>
</dbReference>
<evidence type="ECO:0000256" key="1">
    <source>
        <dbReference type="ARBA" id="ARBA00004496"/>
    </source>
</evidence>
<dbReference type="GO" id="GO:0003723">
    <property type="term" value="F:RNA binding"/>
    <property type="evidence" value="ECO:0007669"/>
    <property type="project" value="InterPro"/>
</dbReference>
<dbReference type="SUPFAM" id="SSF48371">
    <property type="entry name" value="ARM repeat"/>
    <property type="match status" value="1"/>
</dbReference>
<reference evidence="6" key="1">
    <citation type="journal article" date="2021" name="Genome Biol. Evol.">
        <title>A High-Quality Reference Genome for a Parasitic Bivalve with Doubly Uniparental Inheritance (Bivalvia: Unionida).</title>
        <authorList>
            <person name="Smith C.H."/>
        </authorList>
    </citation>
    <scope>NUCLEOTIDE SEQUENCE</scope>
    <source>
        <strain evidence="6">CHS0354</strain>
    </source>
</reference>
<organism evidence="6 7">
    <name type="scientific">Potamilus streckersoni</name>
    <dbReference type="NCBI Taxonomy" id="2493646"/>
    <lineage>
        <taxon>Eukaryota</taxon>
        <taxon>Metazoa</taxon>
        <taxon>Spiralia</taxon>
        <taxon>Lophotrochozoa</taxon>
        <taxon>Mollusca</taxon>
        <taxon>Bivalvia</taxon>
        <taxon>Autobranchia</taxon>
        <taxon>Heteroconchia</taxon>
        <taxon>Palaeoheterodonta</taxon>
        <taxon>Unionida</taxon>
        <taxon>Unionoidea</taxon>
        <taxon>Unionidae</taxon>
        <taxon>Ambleminae</taxon>
        <taxon>Lampsilini</taxon>
        <taxon>Potamilus</taxon>
    </lineage>
</organism>
<feature type="region of interest" description="Disordered" evidence="4">
    <location>
        <begin position="1"/>
        <end position="60"/>
    </location>
</feature>
<keyword evidence="2" id="KW-0963">Cytoplasm</keyword>
<protein>
    <recommendedName>
        <fullName evidence="5">MIF4G domain-containing protein</fullName>
    </recommendedName>
</protein>
<keyword evidence="7" id="KW-1185">Reference proteome</keyword>
<dbReference type="EMBL" id="JAEAOA010001973">
    <property type="protein sequence ID" value="KAK3590859.1"/>
    <property type="molecule type" value="Genomic_DNA"/>
</dbReference>
<gene>
    <name evidence="6" type="ORF">CHS0354_033787</name>
</gene>
<dbReference type="Proteomes" id="UP001195483">
    <property type="component" value="Unassembled WGS sequence"/>
</dbReference>
<feature type="domain" description="MIF4G" evidence="5">
    <location>
        <begin position="62"/>
        <end position="267"/>
    </location>
</feature>
<evidence type="ECO:0000256" key="2">
    <source>
        <dbReference type="ARBA" id="ARBA00022490"/>
    </source>
</evidence>
<evidence type="ECO:0000313" key="7">
    <source>
        <dbReference type="Proteomes" id="UP001195483"/>
    </source>
</evidence>
<dbReference type="GO" id="GO:0005829">
    <property type="term" value="C:cytosol"/>
    <property type="evidence" value="ECO:0007669"/>
    <property type="project" value="TreeGrafter"/>
</dbReference>
<dbReference type="InterPro" id="IPR003890">
    <property type="entry name" value="MIF4G-like_typ-3"/>
</dbReference>
<sequence>MAASSRGRGRGRGLLQRELPTVGQGGDSDAKTSKPPKLAQNADGIAGDGGGGGSRGSGGTCLKDMEDMLSSLALDISEQDLTNIYQLAESSVKDDKDLKILASMIYKKCMIDREFAKSGAYICYKLSNLEAKGAKFRSALLSLVQNDFTVREEIRTSSKSKYLSFFSLMCQLYGIMKTTSGECLRVLVAPIFDCLELILDTQDADDDDDELECLSLQLQTIGKELEGQDKARMARLLEKIRTKIIRDGCSAQTRCTLLELVECYCRGWRHIPNDVTRFYCDTMADILAGMVI</sequence>
<feature type="compositionally biased region" description="Gly residues" evidence="4">
    <location>
        <begin position="46"/>
        <end position="59"/>
    </location>
</feature>
<comment type="subcellular location">
    <subcellularLocation>
        <location evidence="1">Cytoplasm</location>
    </subcellularLocation>
</comment>
<evidence type="ECO:0000256" key="4">
    <source>
        <dbReference type="SAM" id="MobiDB-lite"/>
    </source>
</evidence>
<dbReference type="Pfam" id="PF02854">
    <property type="entry name" value="MIF4G"/>
    <property type="match status" value="1"/>
</dbReference>
<name>A0AAE0SF99_9BIVA</name>
<dbReference type="PANTHER" id="PTHR23254:SF16">
    <property type="entry name" value="CBP80_20-DEPENDENT TRANSLATION INITIATION FACTOR"/>
    <property type="match status" value="1"/>
</dbReference>
<evidence type="ECO:0000313" key="6">
    <source>
        <dbReference type="EMBL" id="KAK3590859.1"/>
    </source>
</evidence>
<dbReference type="GO" id="GO:0006446">
    <property type="term" value="P:regulation of translational initiation"/>
    <property type="evidence" value="ECO:0007669"/>
    <property type="project" value="TreeGrafter"/>
</dbReference>
<evidence type="ECO:0000259" key="5">
    <source>
        <dbReference type="SMART" id="SM00543"/>
    </source>
</evidence>
<proteinExistence type="predicted"/>
<accession>A0AAE0SF99</accession>
<reference evidence="6" key="3">
    <citation type="submission" date="2023-05" db="EMBL/GenBank/DDBJ databases">
        <authorList>
            <person name="Smith C.H."/>
        </authorList>
    </citation>
    <scope>NUCLEOTIDE SEQUENCE</scope>
    <source>
        <strain evidence="6">CHS0354</strain>
        <tissue evidence="6">Mantle</tissue>
    </source>
</reference>
<reference evidence="6" key="2">
    <citation type="journal article" date="2021" name="Genome Biol. Evol.">
        <title>Developing a high-quality reference genome for a parasitic bivalve with doubly uniparental inheritance (Bivalvia: Unionida).</title>
        <authorList>
            <person name="Smith C.H."/>
        </authorList>
    </citation>
    <scope>NUCLEOTIDE SEQUENCE</scope>
    <source>
        <strain evidence="6">CHS0354</strain>
        <tissue evidence="6">Mantle</tissue>
    </source>
</reference>
<dbReference type="GO" id="GO:0008494">
    <property type="term" value="F:translation activator activity"/>
    <property type="evidence" value="ECO:0007669"/>
    <property type="project" value="TreeGrafter"/>
</dbReference>
<keyword evidence="3" id="KW-0810">Translation regulation</keyword>
<dbReference type="PANTHER" id="PTHR23254">
    <property type="entry name" value="EIF4G DOMAIN PROTEIN"/>
    <property type="match status" value="1"/>
</dbReference>